<dbReference type="AlphaFoldDB" id="A0A8J6MCF8"/>
<dbReference type="Proteomes" id="UP000607645">
    <property type="component" value="Unassembled WGS sequence"/>
</dbReference>
<keyword evidence="1" id="KW-0560">Oxidoreductase</keyword>
<name>A0A8J6MCF8_9FIRM</name>
<sequence>MARQLMKGNEAVAEAAVRAGCRFFAGYPITPQSEVLEYLSKRMGEVGGTFLQSESELAGISMIYGAAACGFRAFTSSSGPGYSLMQEGISYIASAELPCLLLDVQRYGSGLGDIFIGQSDYWQCVKNGGHGDYRSIVYAPNSVQEIADLAVLGFEKAEEYRNPVTLLSDASISQMMEPVELPEMREHDPDQFDWALKGKGTGESKRHTSVMYYMSDYDTYIQSKYREIEGKEQRWESFQTEDAELVLVAYGISSRICAEAVALSRARGRRVGLIRPISLYPFPVKAFEPLPCVKAYLTVEMSKLAQMAEDVALASGMKHPIYTKTGGTALYDSAEVCGEIEAVLSGEAKEAF</sequence>
<feature type="domain" description="Pyruvate flavodoxin/ferredoxin oxidoreductase pyrimidine binding" evidence="2">
    <location>
        <begin position="14"/>
        <end position="185"/>
    </location>
</feature>
<evidence type="ECO:0000313" key="5">
    <source>
        <dbReference type="Proteomes" id="UP000607645"/>
    </source>
</evidence>
<dbReference type="NCBIfam" id="NF005507">
    <property type="entry name" value="PRK07119.1"/>
    <property type="match status" value="1"/>
</dbReference>
<dbReference type="RefSeq" id="WP_186918598.1">
    <property type="nucleotide sequence ID" value="NZ_JACOPQ010000002.1"/>
</dbReference>
<dbReference type="Gene3D" id="3.40.50.920">
    <property type="match status" value="1"/>
</dbReference>
<dbReference type="Gene3D" id="3.40.50.970">
    <property type="match status" value="1"/>
</dbReference>
<dbReference type="SUPFAM" id="SSF52518">
    <property type="entry name" value="Thiamin diphosphate-binding fold (THDP-binding)"/>
    <property type="match status" value="1"/>
</dbReference>
<evidence type="ECO:0000256" key="1">
    <source>
        <dbReference type="ARBA" id="ARBA00023002"/>
    </source>
</evidence>
<dbReference type="Pfam" id="PF17147">
    <property type="entry name" value="PFOR_II"/>
    <property type="match status" value="1"/>
</dbReference>
<dbReference type="GO" id="GO:0016491">
    <property type="term" value="F:oxidoreductase activity"/>
    <property type="evidence" value="ECO:0007669"/>
    <property type="project" value="UniProtKB-KW"/>
</dbReference>
<evidence type="ECO:0000313" key="4">
    <source>
        <dbReference type="EMBL" id="MBC5736249.1"/>
    </source>
</evidence>
<dbReference type="Pfam" id="PF01855">
    <property type="entry name" value="POR_N"/>
    <property type="match status" value="1"/>
</dbReference>
<accession>A0A8J6MCF8</accession>
<dbReference type="InterPro" id="IPR052368">
    <property type="entry name" value="2-oxoacid_oxidoreductase"/>
</dbReference>
<dbReference type="SUPFAM" id="SSF52922">
    <property type="entry name" value="TK C-terminal domain-like"/>
    <property type="match status" value="1"/>
</dbReference>
<protein>
    <submittedName>
        <fullName evidence="4">3-methyl-2-oxobutanoate dehydrogenase subunit VorB</fullName>
    </submittedName>
</protein>
<reference evidence="4" key="1">
    <citation type="submission" date="2020-08" db="EMBL/GenBank/DDBJ databases">
        <title>Genome public.</title>
        <authorList>
            <person name="Liu C."/>
            <person name="Sun Q."/>
        </authorList>
    </citation>
    <scope>NUCLEOTIDE SEQUENCE</scope>
    <source>
        <strain evidence="4">NSJ-52</strain>
    </source>
</reference>
<dbReference type="PANTHER" id="PTHR43088">
    <property type="entry name" value="SUBUNIT OF PYRUVATE:FLAVODOXIN OXIDOREDUCTASE-RELATED"/>
    <property type="match status" value="1"/>
</dbReference>
<feature type="domain" description="Pyruvate:ferredoxin oxidoreductase core" evidence="3">
    <location>
        <begin position="243"/>
        <end position="318"/>
    </location>
</feature>
<dbReference type="PANTHER" id="PTHR43088:SF1">
    <property type="entry name" value="SUBUNIT OF PYRUVATE:FLAVODOXIN OXIDOREDUCTASE"/>
    <property type="match status" value="1"/>
</dbReference>
<gene>
    <name evidence="4" type="primary">vorB</name>
    <name evidence="4" type="ORF">H8S62_04395</name>
</gene>
<organism evidence="4 5">
    <name type="scientific">Lawsonibacter faecis</name>
    <dbReference type="NCBI Taxonomy" id="2763052"/>
    <lineage>
        <taxon>Bacteria</taxon>
        <taxon>Bacillati</taxon>
        <taxon>Bacillota</taxon>
        <taxon>Clostridia</taxon>
        <taxon>Eubacteriales</taxon>
        <taxon>Oscillospiraceae</taxon>
        <taxon>Lawsonibacter</taxon>
    </lineage>
</organism>
<dbReference type="InterPro" id="IPR033412">
    <property type="entry name" value="PFOR_II"/>
</dbReference>
<evidence type="ECO:0000259" key="2">
    <source>
        <dbReference type="Pfam" id="PF01855"/>
    </source>
</evidence>
<proteinExistence type="predicted"/>
<dbReference type="CDD" id="cd07034">
    <property type="entry name" value="TPP_PYR_PFOR_IOR-alpha_like"/>
    <property type="match status" value="1"/>
</dbReference>
<comment type="caution">
    <text evidence="4">The sequence shown here is derived from an EMBL/GenBank/DDBJ whole genome shotgun (WGS) entry which is preliminary data.</text>
</comment>
<dbReference type="InterPro" id="IPR029061">
    <property type="entry name" value="THDP-binding"/>
</dbReference>
<keyword evidence="5" id="KW-1185">Reference proteome</keyword>
<dbReference type="EMBL" id="JACOPQ010000002">
    <property type="protein sequence ID" value="MBC5736249.1"/>
    <property type="molecule type" value="Genomic_DNA"/>
</dbReference>
<dbReference type="InterPro" id="IPR009014">
    <property type="entry name" value="Transketo_C/PFOR_II"/>
</dbReference>
<evidence type="ECO:0000259" key="3">
    <source>
        <dbReference type="Pfam" id="PF17147"/>
    </source>
</evidence>
<dbReference type="InterPro" id="IPR002880">
    <property type="entry name" value="Pyrv_Fd/Flavodoxin_OxRdtase_N"/>
</dbReference>